<evidence type="ECO:0000313" key="3">
    <source>
        <dbReference type="EMBL" id="KXZ52914.1"/>
    </source>
</evidence>
<feature type="compositionally biased region" description="Pro residues" evidence="2">
    <location>
        <begin position="523"/>
        <end position="532"/>
    </location>
</feature>
<name>A0A150GT04_GONPE</name>
<sequence length="692" mass="68503">MADMYRSSSPAELFSEGSGSQVVPLPNIRGGGSGLGHGSNGGGPSSKALTAADRHGSMSPGPDDLSRLRLGRSSSSSSTRSDESDDSYLASRPRAAGMPPSVHAGGGAASGAGGAGAAGAGGAQHGQHPSPRSHHRGPSPLNRAHPGRRQQEAQQQQRGGAGAGPGPGSLAGGGGGLRGAGAVSRRGALPGLAGGGGSGGANGRHRSPGSDMLGVWRMRGCLARAMGFSRHPTFSSFTHQGPAPGLAAPLGSPGSAGPGPLPAPLDPAGAFRPGTSSVRPVWSKYSWEPDYQRALLDAALRLPPEAVPAGFMATLSSTLPPPAEAPPLEPDTAALKWFKNSYPEAISTSRRDALAVSAPDGGAGAGAGPNRGAGAAAGAQPPPKSQPSPAALTSGPSGSISPERLPARSGAATGGAGTHSRSNSPDRQTPVTGAAAASPATGGAPNTGTSHNGPPAAPAANGHAHAQSHTHTPPPTAQPVAGPAAPGGVGGAALAAQPSSATGALGAPHSPRAGPSSAVLSAPVPPPPPPFSGPESLVLLRDSEGYLDGAVLRHQETLFSRCIEELAGQVATLCVERGHLIAMLWTALRSAMYAALTDRDAARATAERARRAAVAASAERADAIARAEAEKADMEARNDLLNRRVLAAKVEAEHVRARHQDGQPVLWVGQMKGDGASGSPVGKGGARASCFL</sequence>
<feature type="compositionally biased region" description="Low complexity" evidence="2">
    <location>
        <begin position="432"/>
        <end position="465"/>
    </location>
</feature>
<feature type="region of interest" description="Disordered" evidence="2">
    <location>
        <begin position="1"/>
        <end position="209"/>
    </location>
</feature>
<feature type="compositionally biased region" description="Polar residues" evidence="2">
    <location>
        <begin position="1"/>
        <end position="10"/>
    </location>
</feature>
<feature type="compositionally biased region" description="Gly residues" evidence="2">
    <location>
        <begin position="104"/>
        <end position="124"/>
    </location>
</feature>
<dbReference type="Proteomes" id="UP000075714">
    <property type="component" value="Unassembled WGS sequence"/>
</dbReference>
<keyword evidence="1" id="KW-0175">Coiled coil</keyword>
<evidence type="ECO:0000256" key="1">
    <source>
        <dbReference type="SAM" id="Coils"/>
    </source>
</evidence>
<evidence type="ECO:0000313" key="4">
    <source>
        <dbReference type="Proteomes" id="UP000075714"/>
    </source>
</evidence>
<feature type="compositionally biased region" description="Low complexity" evidence="2">
    <location>
        <begin position="180"/>
        <end position="191"/>
    </location>
</feature>
<proteinExistence type="predicted"/>
<feature type="compositionally biased region" description="Gly residues" evidence="2">
    <location>
        <begin position="29"/>
        <end position="44"/>
    </location>
</feature>
<protein>
    <submittedName>
        <fullName evidence="3">Uncharacterized protein</fullName>
    </submittedName>
</protein>
<dbReference type="AlphaFoldDB" id="A0A150GT04"/>
<dbReference type="STRING" id="33097.A0A150GT04"/>
<comment type="caution">
    <text evidence="3">The sequence shown here is derived from an EMBL/GenBank/DDBJ whole genome shotgun (WGS) entry which is preliminary data.</text>
</comment>
<organism evidence="3 4">
    <name type="scientific">Gonium pectorale</name>
    <name type="common">Green alga</name>
    <dbReference type="NCBI Taxonomy" id="33097"/>
    <lineage>
        <taxon>Eukaryota</taxon>
        <taxon>Viridiplantae</taxon>
        <taxon>Chlorophyta</taxon>
        <taxon>core chlorophytes</taxon>
        <taxon>Chlorophyceae</taxon>
        <taxon>CS clade</taxon>
        <taxon>Chlamydomonadales</taxon>
        <taxon>Volvocaceae</taxon>
        <taxon>Gonium</taxon>
    </lineage>
</organism>
<keyword evidence="4" id="KW-1185">Reference proteome</keyword>
<dbReference type="OrthoDB" id="261426at2759"/>
<feature type="compositionally biased region" description="Gly residues" evidence="2">
    <location>
        <begin position="192"/>
        <end position="202"/>
    </location>
</feature>
<evidence type="ECO:0000256" key="2">
    <source>
        <dbReference type="SAM" id="MobiDB-lite"/>
    </source>
</evidence>
<feature type="coiled-coil region" evidence="1">
    <location>
        <begin position="624"/>
        <end position="651"/>
    </location>
</feature>
<feature type="region of interest" description="Disordered" evidence="2">
    <location>
        <begin position="353"/>
        <end position="535"/>
    </location>
</feature>
<accession>A0A150GT04</accession>
<gene>
    <name evidence="3" type="ORF">GPECTOR_8g292</name>
</gene>
<reference evidence="4" key="1">
    <citation type="journal article" date="2016" name="Nat. Commun.">
        <title>The Gonium pectorale genome demonstrates co-option of cell cycle regulation during the evolution of multicellularity.</title>
        <authorList>
            <person name="Hanschen E.R."/>
            <person name="Marriage T.N."/>
            <person name="Ferris P.J."/>
            <person name="Hamaji T."/>
            <person name="Toyoda A."/>
            <person name="Fujiyama A."/>
            <person name="Neme R."/>
            <person name="Noguchi H."/>
            <person name="Minakuchi Y."/>
            <person name="Suzuki M."/>
            <person name="Kawai-Toyooka H."/>
            <person name="Smith D.R."/>
            <person name="Sparks H."/>
            <person name="Anderson J."/>
            <person name="Bakaric R."/>
            <person name="Luria V."/>
            <person name="Karger A."/>
            <person name="Kirschner M.W."/>
            <person name="Durand P.M."/>
            <person name="Michod R.E."/>
            <person name="Nozaki H."/>
            <person name="Olson B.J."/>
        </authorList>
    </citation>
    <scope>NUCLEOTIDE SEQUENCE [LARGE SCALE GENOMIC DNA]</scope>
    <source>
        <strain evidence="4">NIES-2863</strain>
    </source>
</reference>
<feature type="compositionally biased region" description="Gly residues" evidence="2">
    <location>
        <begin position="361"/>
        <end position="371"/>
    </location>
</feature>
<dbReference type="EMBL" id="LSYV01000009">
    <property type="protein sequence ID" value="KXZ52914.1"/>
    <property type="molecule type" value="Genomic_DNA"/>
</dbReference>
<feature type="compositionally biased region" description="Gly residues" evidence="2">
    <location>
        <begin position="159"/>
        <end position="179"/>
    </location>
</feature>